<organism evidence="9 10">
    <name type="scientific">Dioscorea zingiberensis</name>
    <dbReference type="NCBI Taxonomy" id="325984"/>
    <lineage>
        <taxon>Eukaryota</taxon>
        <taxon>Viridiplantae</taxon>
        <taxon>Streptophyta</taxon>
        <taxon>Embryophyta</taxon>
        <taxon>Tracheophyta</taxon>
        <taxon>Spermatophyta</taxon>
        <taxon>Magnoliopsida</taxon>
        <taxon>Liliopsida</taxon>
        <taxon>Dioscoreales</taxon>
        <taxon>Dioscoreaceae</taxon>
        <taxon>Dioscorea</taxon>
    </lineage>
</organism>
<keyword evidence="3" id="KW-0808">Transferase</keyword>
<dbReference type="AlphaFoldDB" id="A0A9D5CF88"/>
<comment type="similarity">
    <text evidence="1">Belongs to the ATG10 family.</text>
</comment>
<sequence length="307" mass="34493">MGSSCKDEGYLSLENMYHLDPNEECISVESFSNIEETDDEATLVHCSNNTKYFYDFHIVYSFSYRVPVLYFRGYRSDGQPMNLDDIENDLPCSSSRLLRESKWTYMTQEEHPYLHRPWFTLHACATRDWMKLLLAGTSMKDFDISHYLPSWLSVVGQAVGLRIPLELQQSFNLFPKNRVSFTMSLPGEQQQPPGGYQEPYRHRTGGGSIGPVIAVLAVIAVLGVIAGVIGRLCSGRRVWGCRQYDFEGWIERKCASCIDGRLDHHHHTVRPPAPPPPPPPDTNGAASSTAEQLPEVKPPETAAPTSA</sequence>
<feature type="transmembrane region" description="Helical" evidence="8">
    <location>
        <begin position="209"/>
        <end position="229"/>
    </location>
</feature>
<evidence type="ECO:0000256" key="1">
    <source>
        <dbReference type="ARBA" id="ARBA00005696"/>
    </source>
</evidence>
<keyword evidence="10" id="KW-1185">Reference proteome</keyword>
<dbReference type="InterPro" id="IPR007135">
    <property type="entry name" value="Atg3/Atg10"/>
</dbReference>
<keyword evidence="5" id="KW-0072">Autophagy</keyword>
<evidence type="ECO:0000256" key="2">
    <source>
        <dbReference type="ARBA" id="ARBA00021099"/>
    </source>
</evidence>
<reference evidence="9" key="1">
    <citation type="submission" date="2021-03" db="EMBL/GenBank/DDBJ databases">
        <authorList>
            <person name="Li Z."/>
            <person name="Yang C."/>
        </authorList>
    </citation>
    <scope>NUCLEOTIDE SEQUENCE</scope>
    <source>
        <strain evidence="9">Dzin_1.0</strain>
        <tissue evidence="9">Leaf</tissue>
    </source>
</reference>
<name>A0A9D5CF88_9LILI</name>
<dbReference type="EMBL" id="JAGGNH010000005">
    <property type="protein sequence ID" value="KAJ0972187.1"/>
    <property type="molecule type" value="Genomic_DNA"/>
</dbReference>
<gene>
    <name evidence="9" type="ORF">J5N97_020146</name>
</gene>
<comment type="caution">
    <text evidence="9">The sequence shown here is derived from an EMBL/GenBank/DDBJ whole genome shotgun (WGS) entry which is preliminary data.</text>
</comment>
<dbReference type="Gene3D" id="3.30.1460.50">
    <property type="match status" value="1"/>
</dbReference>
<evidence type="ECO:0000256" key="3">
    <source>
        <dbReference type="ARBA" id="ARBA00022679"/>
    </source>
</evidence>
<dbReference type="Proteomes" id="UP001085076">
    <property type="component" value="Miscellaneous, Linkage group lg05"/>
</dbReference>
<dbReference type="GO" id="GO:0000422">
    <property type="term" value="P:autophagy of mitochondrion"/>
    <property type="evidence" value="ECO:0007669"/>
    <property type="project" value="TreeGrafter"/>
</dbReference>
<keyword evidence="8" id="KW-0472">Membrane</keyword>
<keyword evidence="4" id="KW-0833">Ubl conjugation pathway</keyword>
<reference evidence="9" key="2">
    <citation type="journal article" date="2022" name="Hortic Res">
        <title>The genome of Dioscorea zingiberensis sheds light on the biosynthesis, origin and evolution of the medicinally important diosgenin saponins.</title>
        <authorList>
            <person name="Li Y."/>
            <person name="Tan C."/>
            <person name="Li Z."/>
            <person name="Guo J."/>
            <person name="Li S."/>
            <person name="Chen X."/>
            <person name="Wang C."/>
            <person name="Dai X."/>
            <person name="Yang H."/>
            <person name="Song W."/>
            <person name="Hou L."/>
            <person name="Xu J."/>
            <person name="Tong Z."/>
            <person name="Xu A."/>
            <person name="Yuan X."/>
            <person name="Wang W."/>
            <person name="Yang Q."/>
            <person name="Chen L."/>
            <person name="Sun Z."/>
            <person name="Wang K."/>
            <person name="Pan B."/>
            <person name="Chen J."/>
            <person name="Bao Y."/>
            <person name="Liu F."/>
            <person name="Qi X."/>
            <person name="Gang D.R."/>
            <person name="Wen J."/>
            <person name="Li J."/>
        </authorList>
    </citation>
    <scope>NUCLEOTIDE SEQUENCE</scope>
    <source>
        <strain evidence="9">Dzin_1.0</strain>
    </source>
</reference>
<protein>
    <recommendedName>
        <fullName evidence="2">Ubiquitin-like-conjugating enzyme ATG10</fullName>
    </recommendedName>
    <alternativeName>
        <fullName evidence="6">Autophagy-related protein 10</fullName>
    </alternativeName>
</protein>
<dbReference type="GO" id="GO:0061651">
    <property type="term" value="F:Atg12 conjugating enzyme activity"/>
    <property type="evidence" value="ECO:0007669"/>
    <property type="project" value="TreeGrafter"/>
</dbReference>
<dbReference type="PANTHER" id="PTHR14957:SF1">
    <property type="entry name" value="UBIQUITIN-LIKE-CONJUGATING ENZYME ATG10"/>
    <property type="match status" value="1"/>
</dbReference>
<dbReference type="GO" id="GO:0005829">
    <property type="term" value="C:cytosol"/>
    <property type="evidence" value="ECO:0007669"/>
    <property type="project" value="TreeGrafter"/>
</dbReference>
<evidence type="ECO:0000313" key="9">
    <source>
        <dbReference type="EMBL" id="KAJ0972187.1"/>
    </source>
</evidence>
<dbReference type="PANTHER" id="PTHR14957">
    <property type="entry name" value="UBIQUITIN-LIKE-CONJUGATING ENZYME ATG10"/>
    <property type="match status" value="1"/>
</dbReference>
<evidence type="ECO:0000256" key="7">
    <source>
        <dbReference type="SAM" id="MobiDB-lite"/>
    </source>
</evidence>
<dbReference type="Pfam" id="PF03987">
    <property type="entry name" value="Autophagy_act_C"/>
    <property type="match status" value="1"/>
</dbReference>
<keyword evidence="8" id="KW-0812">Transmembrane</keyword>
<dbReference type="GO" id="GO:0032446">
    <property type="term" value="P:protein modification by small protein conjugation"/>
    <property type="evidence" value="ECO:0007669"/>
    <property type="project" value="TreeGrafter"/>
</dbReference>
<evidence type="ECO:0000313" key="10">
    <source>
        <dbReference type="Proteomes" id="UP001085076"/>
    </source>
</evidence>
<evidence type="ECO:0000256" key="8">
    <source>
        <dbReference type="SAM" id="Phobius"/>
    </source>
</evidence>
<keyword evidence="8" id="KW-1133">Transmembrane helix</keyword>
<feature type="region of interest" description="Disordered" evidence="7">
    <location>
        <begin position="265"/>
        <end position="307"/>
    </location>
</feature>
<proteinExistence type="inferred from homology"/>
<feature type="compositionally biased region" description="Pro residues" evidence="7">
    <location>
        <begin position="271"/>
        <end position="281"/>
    </location>
</feature>
<accession>A0A9D5CF88</accession>
<evidence type="ECO:0000256" key="4">
    <source>
        <dbReference type="ARBA" id="ARBA00022786"/>
    </source>
</evidence>
<evidence type="ECO:0000256" key="6">
    <source>
        <dbReference type="ARBA" id="ARBA00029833"/>
    </source>
</evidence>
<dbReference type="GO" id="GO:0000045">
    <property type="term" value="P:autophagosome assembly"/>
    <property type="evidence" value="ECO:0007669"/>
    <property type="project" value="TreeGrafter"/>
</dbReference>
<evidence type="ECO:0000256" key="5">
    <source>
        <dbReference type="ARBA" id="ARBA00023006"/>
    </source>
</evidence>
<dbReference type="OrthoDB" id="4089664at2759"/>